<gene>
    <name evidence="1" type="ORF">INT43_007523</name>
</gene>
<sequence length="101" mass="11080">MTTFSQPGQSQILCRDTSVPNGNARYCTTRGDLTEQTNRNPQRGKVLDDNALPDDHCQYEVKSNNTYACYLPFLAEQPVSASGSAADDAAFEIPQLGSRLH</sequence>
<protein>
    <submittedName>
        <fullName evidence="1">Uncharacterized protein</fullName>
    </submittedName>
</protein>
<evidence type="ECO:0000313" key="2">
    <source>
        <dbReference type="Proteomes" id="UP000654370"/>
    </source>
</evidence>
<name>A0A8H7PY93_MORIS</name>
<reference evidence="1" key="1">
    <citation type="submission" date="2020-12" db="EMBL/GenBank/DDBJ databases">
        <title>Metabolic potential, ecology and presence of endohyphal bacteria is reflected in genomic diversity of Mucoromycotina.</title>
        <authorList>
            <person name="Muszewska A."/>
            <person name="Okrasinska A."/>
            <person name="Steczkiewicz K."/>
            <person name="Drgas O."/>
            <person name="Orlowska M."/>
            <person name="Perlinska-Lenart U."/>
            <person name="Aleksandrzak-Piekarczyk T."/>
            <person name="Szatraj K."/>
            <person name="Zielenkiewicz U."/>
            <person name="Pilsyk S."/>
            <person name="Malc E."/>
            <person name="Mieczkowski P."/>
            <person name="Kruszewska J.S."/>
            <person name="Biernat P."/>
            <person name="Pawlowska J."/>
        </authorList>
    </citation>
    <scope>NUCLEOTIDE SEQUENCE</scope>
    <source>
        <strain evidence="1">WA0000067209</strain>
    </source>
</reference>
<organism evidence="1 2">
    <name type="scientific">Mortierella isabellina</name>
    <name type="common">Filamentous fungus</name>
    <name type="synonym">Umbelopsis isabellina</name>
    <dbReference type="NCBI Taxonomy" id="91625"/>
    <lineage>
        <taxon>Eukaryota</taxon>
        <taxon>Fungi</taxon>
        <taxon>Fungi incertae sedis</taxon>
        <taxon>Mucoromycota</taxon>
        <taxon>Mucoromycotina</taxon>
        <taxon>Umbelopsidomycetes</taxon>
        <taxon>Umbelopsidales</taxon>
        <taxon>Umbelopsidaceae</taxon>
        <taxon>Umbelopsis</taxon>
    </lineage>
</organism>
<accession>A0A8H7PY93</accession>
<keyword evidence="2" id="KW-1185">Reference proteome</keyword>
<evidence type="ECO:0000313" key="1">
    <source>
        <dbReference type="EMBL" id="KAG2182592.1"/>
    </source>
</evidence>
<dbReference type="EMBL" id="JAEPQZ010000004">
    <property type="protein sequence ID" value="KAG2182592.1"/>
    <property type="molecule type" value="Genomic_DNA"/>
</dbReference>
<comment type="caution">
    <text evidence="1">The sequence shown here is derived from an EMBL/GenBank/DDBJ whole genome shotgun (WGS) entry which is preliminary data.</text>
</comment>
<dbReference type="AlphaFoldDB" id="A0A8H7PY93"/>
<dbReference type="Proteomes" id="UP000654370">
    <property type="component" value="Unassembled WGS sequence"/>
</dbReference>
<proteinExistence type="predicted"/>